<keyword evidence="3" id="KW-1185">Reference proteome</keyword>
<evidence type="ECO:0000256" key="1">
    <source>
        <dbReference type="SAM" id="MobiDB-lite"/>
    </source>
</evidence>
<evidence type="ECO:0008006" key="4">
    <source>
        <dbReference type="Google" id="ProtNLM"/>
    </source>
</evidence>
<feature type="region of interest" description="Disordered" evidence="1">
    <location>
        <begin position="16"/>
        <end position="103"/>
    </location>
</feature>
<gene>
    <name evidence="2" type="ORF">DUNSADRAFT_9221</name>
</gene>
<dbReference type="EMBL" id="MU069770">
    <property type="protein sequence ID" value="KAF5834191.1"/>
    <property type="molecule type" value="Genomic_DNA"/>
</dbReference>
<name>A0ABQ7GHV2_DUNSA</name>
<sequence>MALVLGNSFHRAQCRQTQQNHAPVLPCSGTRRDLGPRRSHTVKGNALWNVHQRERGRDSEPNAQWQGTHEEDSTQHGSSHSYFSHEVQPPHLHQQKPQSKESGIEGAWKQLLQQLQLPEGLNRRNTTIAGLRAQVRLMLIPLCNYCAGILLN</sequence>
<organism evidence="2 3">
    <name type="scientific">Dunaliella salina</name>
    <name type="common">Green alga</name>
    <name type="synonym">Protococcus salinus</name>
    <dbReference type="NCBI Taxonomy" id="3046"/>
    <lineage>
        <taxon>Eukaryota</taxon>
        <taxon>Viridiplantae</taxon>
        <taxon>Chlorophyta</taxon>
        <taxon>core chlorophytes</taxon>
        <taxon>Chlorophyceae</taxon>
        <taxon>CS clade</taxon>
        <taxon>Chlamydomonadales</taxon>
        <taxon>Dunaliellaceae</taxon>
        <taxon>Dunaliella</taxon>
    </lineage>
</organism>
<accession>A0ABQ7GHV2</accession>
<reference evidence="2" key="1">
    <citation type="submission" date="2017-08" db="EMBL/GenBank/DDBJ databases">
        <authorList>
            <person name="Polle J.E."/>
            <person name="Barry K."/>
            <person name="Cushman J."/>
            <person name="Schmutz J."/>
            <person name="Tran D."/>
            <person name="Hathwaick L.T."/>
            <person name="Yim W.C."/>
            <person name="Jenkins J."/>
            <person name="Mckie-Krisberg Z.M."/>
            <person name="Prochnik S."/>
            <person name="Lindquist E."/>
            <person name="Dockter R.B."/>
            <person name="Adam C."/>
            <person name="Molina H."/>
            <person name="Bunkerborg J."/>
            <person name="Jin E."/>
            <person name="Buchheim M."/>
            <person name="Magnuson J."/>
        </authorList>
    </citation>
    <scope>NUCLEOTIDE SEQUENCE</scope>
    <source>
        <strain evidence="2">CCAP 19/18</strain>
    </source>
</reference>
<protein>
    <recommendedName>
        <fullName evidence="4">Encoded protein</fullName>
    </recommendedName>
</protein>
<comment type="caution">
    <text evidence="2">The sequence shown here is derived from an EMBL/GenBank/DDBJ whole genome shotgun (WGS) entry which is preliminary data.</text>
</comment>
<dbReference type="Proteomes" id="UP000815325">
    <property type="component" value="Unassembled WGS sequence"/>
</dbReference>
<evidence type="ECO:0000313" key="3">
    <source>
        <dbReference type="Proteomes" id="UP000815325"/>
    </source>
</evidence>
<proteinExistence type="predicted"/>
<evidence type="ECO:0000313" key="2">
    <source>
        <dbReference type="EMBL" id="KAF5834191.1"/>
    </source>
</evidence>
<feature type="compositionally biased region" description="Basic and acidic residues" evidence="1">
    <location>
        <begin position="51"/>
        <end position="60"/>
    </location>
</feature>